<feature type="domain" description="Glycine-rich" evidence="2">
    <location>
        <begin position="258"/>
        <end position="468"/>
    </location>
</feature>
<dbReference type="RefSeq" id="WP_146882069.1">
    <property type="nucleotide sequence ID" value="NZ_AUBI01000001.1"/>
</dbReference>
<accession>A0A511X5W1</accession>
<dbReference type="Proteomes" id="UP000321635">
    <property type="component" value="Unassembled WGS sequence"/>
</dbReference>
<sequence length="472" mass="45393">MDRVIVYPGQVISDTDTLTAQRNVEIAIGNALGATIGTAGPVAVGFAATCNGQDLVVTVANGHINDAAVVDADAYGSLAADSAQIVRQYVSSGASFTLSATNAAQTFYISAVLSSADTNATLLRYVDASDDSLTLAGSNGDGASQATIRAAVATLELTTAPPTDGGILIWSVALPANATAVTQSMISLANSALFYPTIPQLAPKDSPLFIGSPRAPTPAAGDQSTLLATTAFVGSWASGNLLSIQSYVGPAATAGGANTFSLSVQPRCKTAIIAMSAGGGGGGGCPTCTATQAGIGGGGGAGAYALLAIDPSLVSFPLTVSLGCGGRGGQSSAGAMSGNSGGPSSIGSFVTLGGGFGGVIGTGTGEAVIGGAGVGGNPQVVTTSGVTVIVSSKGEGGQSGLAVGISENYFFGYGGMGGSRSPYSGGEEAGAGQTGNAGELGSGGSGACVSPGTTYQNGGDGGSGWMVVMQYG</sequence>
<dbReference type="Pfam" id="PF21722">
    <property type="entry name" value="Gly_rich_2"/>
    <property type="match status" value="1"/>
</dbReference>
<comment type="caution">
    <text evidence="3">The sequence shown here is derived from an EMBL/GenBank/DDBJ whole genome shotgun (WGS) entry which is preliminary data.</text>
</comment>
<keyword evidence="4" id="KW-1185">Reference proteome</keyword>
<organism evidence="3 4">
    <name type="scientific">Acetobacter nitrogenifigens DSM 23921 = NBRC 105050</name>
    <dbReference type="NCBI Taxonomy" id="1120919"/>
    <lineage>
        <taxon>Bacteria</taxon>
        <taxon>Pseudomonadati</taxon>
        <taxon>Pseudomonadota</taxon>
        <taxon>Alphaproteobacteria</taxon>
        <taxon>Acetobacterales</taxon>
        <taxon>Acetobacteraceae</taxon>
        <taxon>Acetobacter</taxon>
    </lineage>
</organism>
<name>A0A511X5W1_9PROT</name>
<gene>
    <name evidence="3" type="ORF">ANI02nite_02250</name>
</gene>
<feature type="compositionally biased region" description="Gly residues" evidence="1">
    <location>
        <begin position="427"/>
        <end position="444"/>
    </location>
</feature>
<evidence type="ECO:0000313" key="3">
    <source>
        <dbReference type="EMBL" id="GEN58341.1"/>
    </source>
</evidence>
<evidence type="ECO:0000313" key="4">
    <source>
        <dbReference type="Proteomes" id="UP000321635"/>
    </source>
</evidence>
<dbReference type="EMBL" id="BJYF01000001">
    <property type="protein sequence ID" value="GEN58341.1"/>
    <property type="molecule type" value="Genomic_DNA"/>
</dbReference>
<protein>
    <recommendedName>
        <fullName evidence="2">Glycine-rich domain-containing protein</fullName>
    </recommendedName>
</protein>
<dbReference type="OrthoDB" id="7284492at2"/>
<reference evidence="3 4" key="1">
    <citation type="submission" date="2019-07" db="EMBL/GenBank/DDBJ databases">
        <title>Whole genome shotgun sequence of Acetobacter nitrogenifigens NBRC 105050.</title>
        <authorList>
            <person name="Hosoyama A."/>
            <person name="Uohara A."/>
            <person name="Ohji S."/>
            <person name="Ichikawa N."/>
        </authorList>
    </citation>
    <scope>NUCLEOTIDE SEQUENCE [LARGE SCALE GENOMIC DNA]</scope>
    <source>
        <strain evidence="3 4">NBRC 105050</strain>
    </source>
</reference>
<proteinExistence type="predicted"/>
<dbReference type="AlphaFoldDB" id="A0A511X5W1"/>
<dbReference type="STRING" id="1120919.GCA_000429165_00231"/>
<evidence type="ECO:0000259" key="2">
    <source>
        <dbReference type="Pfam" id="PF21722"/>
    </source>
</evidence>
<dbReference type="InterPro" id="IPR049304">
    <property type="entry name" value="Gly_rich_dom"/>
</dbReference>
<evidence type="ECO:0000256" key="1">
    <source>
        <dbReference type="SAM" id="MobiDB-lite"/>
    </source>
</evidence>
<feature type="region of interest" description="Disordered" evidence="1">
    <location>
        <begin position="423"/>
        <end position="444"/>
    </location>
</feature>